<dbReference type="RefSeq" id="WP_094942253.1">
    <property type="nucleotide sequence ID" value="NZ_NOKQ01000194.1"/>
</dbReference>
<dbReference type="GO" id="GO:0016423">
    <property type="term" value="F:tRNA (guanine) methyltransferase activity"/>
    <property type="evidence" value="ECO:0007669"/>
    <property type="project" value="TreeGrafter"/>
</dbReference>
<dbReference type="SUPFAM" id="SSF53335">
    <property type="entry name" value="S-adenosyl-L-methionine-dependent methyltransferases"/>
    <property type="match status" value="1"/>
</dbReference>
<accession>A0A264W6D4</accession>
<proteinExistence type="predicted"/>
<organism evidence="2 3">
    <name type="scientific">Tetzosporium hominis</name>
    <dbReference type="NCBI Taxonomy" id="2020506"/>
    <lineage>
        <taxon>Bacteria</taxon>
        <taxon>Bacillati</taxon>
        <taxon>Bacillota</taxon>
        <taxon>Bacilli</taxon>
        <taxon>Bacillales</taxon>
        <taxon>Caryophanaceae</taxon>
        <taxon>Tetzosporium</taxon>
    </lineage>
</organism>
<name>A0A264W6D4_9BACL</name>
<evidence type="ECO:0000313" key="2">
    <source>
        <dbReference type="EMBL" id="OZS78597.1"/>
    </source>
</evidence>
<dbReference type="GO" id="GO:0030488">
    <property type="term" value="P:tRNA methylation"/>
    <property type="evidence" value="ECO:0007669"/>
    <property type="project" value="TreeGrafter"/>
</dbReference>
<dbReference type="PANTHER" id="PTHR14911:SF13">
    <property type="entry name" value="TRNA (GUANINE(6)-N2)-METHYLTRANSFERASE THUMP3"/>
    <property type="match status" value="1"/>
</dbReference>
<dbReference type="PANTHER" id="PTHR14911">
    <property type="entry name" value="THUMP DOMAIN-CONTAINING"/>
    <property type="match status" value="1"/>
</dbReference>
<dbReference type="EMBL" id="NOKQ01000194">
    <property type="protein sequence ID" value="OZS78597.1"/>
    <property type="molecule type" value="Genomic_DNA"/>
</dbReference>
<sequence>MSTKFMTVISYLYMYGYNEDEGQLAEMEIRAFFGEDAKGKVIVSPVSVDPSRSVFIREKVHVLLKADSVEHLIEQAHQFGAIDESYKVMFLKHDRVNETGEWGNEERLRLTRAVGNEMPGTLSFKNPDQVYAITHLDGVWYLGIYEKSQPVWMKHVDKPQGYSTALSARTARTLVNIANPKAEPLTMIDPCCGIGTVLVEAASMGLFVRGRDKNPLACVGARENLEHYNYPVEIDVEKGAIEDQDGHYDVAFLDLPYNLYTHSTETEQHALIDHAARLAETIVLVTIEAMDKAIEAAGLQIVDRATTTKQRFTREVLVCKRTDLSS</sequence>
<dbReference type="AlphaFoldDB" id="A0A264W6D4"/>
<protein>
    <recommendedName>
        <fullName evidence="1">Ribosomal RNA large subunit methyltransferase K/L-like methyltransferase domain-containing protein</fullName>
    </recommendedName>
</protein>
<gene>
    <name evidence="2" type="ORF">CF394_05590</name>
</gene>
<dbReference type="Gene3D" id="3.40.50.150">
    <property type="entry name" value="Vaccinia Virus protein VP39"/>
    <property type="match status" value="1"/>
</dbReference>
<evidence type="ECO:0000313" key="3">
    <source>
        <dbReference type="Proteomes" id="UP000217065"/>
    </source>
</evidence>
<keyword evidence="3" id="KW-1185">Reference proteome</keyword>
<dbReference type="InterPro" id="IPR000241">
    <property type="entry name" value="RlmKL-like_Mtase"/>
</dbReference>
<dbReference type="CDD" id="cd02440">
    <property type="entry name" value="AdoMet_MTases"/>
    <property type="match status" value="1"/>
</dbReference>
<dbReference type="InterPro" id="IPR029063">
    <property type="entry name" value="SAM-dependent_MTases_sf"/>
</dbReference>
<comment type="caution">
    <text evidence="2">The sequence shown here is derived from an EMBL/GenBank/DDBJ whole genome shotgun (WGS) entry which is preliminary data.</text>
</comment>
<dbReference type="OrthoDB" id="9791556at2"/>
<evidence type="ECO:0000259" key="1">
    <source>
        <dbReference type="Pfam" id="PF01170"/>
    </source>
</evidence>
<feature type="domain" description="Ribosomal RNA large subunit methyltransferase K/L-like methyltransferase" evidence="1">
    <location>
        <begin position="160"/>
        <end position="276"/>
    </location>
</feature>
<dbReference type="Proteomes" id="UP000217065">
    <property type="component" value="Unassembled WGS sequence"/>
</dbReference>
<dbReference type="Pfam" id="PF01170">
    <property type="entry name" value="UPF0020"/>
    <property type="match status" value="1"/>
</dbReference>
<reference evidence="2 3" key="1">
    <citation type="submission" date="2017-07" db="EMBL/GenBank/DDBJ databases">
        <title>Tetzosporium hominis gen.nov. sp.nov.</title>
        <authorList>
            <person name="Tetz G."/>
            <person name="Tetz V."/>
        </authorList>
    </citation>
    <scope>NUCLEOTIDE SEQUENCE [LARGE SCALE GENOMIC DNA]</scope>
    <source>
        <strain evidence="2 3">VT-49</strain>
    </source>
</reference>